<gene>
    <name evidence="1" type="ORF">F4820DRAFT_243540</name>
</gene>
<accession>A0ACB9Z6C3</accession>
<protein>
    <submittedName>
        <fullName evidence="1">Uncharacterized protein</fullName>
    </submittedName>
</protein>
<proteinExistence type="predicted"/>
<evidence type="ECO:0000313" key="1">
    <source>
        <dbReference type="EMBL" id="KAI4866624.1"/>
    </source>
</evidence>
<dbReference type="EMBL" id="MU393456">
    <property type="protein sequence ID" value="KAI4866624.1"/>
    <property type="molecule type" value="Genomic_DNA"/>
</dbReference>
<name>A0ACB9Z6C3_9PEZI</name>
<evidence type="ECO:0000313" key="2">
    <source>
        <dbReference type="Proteomes" id="UP001497700"/>
    </source>
</evidence>
<sequence length="557" mass="57911">MLNHVVLAALIPVILAKPIVAPRDVAAVQTQAHGQIAGPTPAAHVAGRQISGELWDQIGGDLLKDLTPSSTAKSSHGPSVTPFLTKRDEDATSTSSSTASTESTSSSSSSAAAAMSSMASSSCDCIAECADEHGPPSDSHLTAAQITCIQACAESCDGDDDKAKKSDLLGSLGLSSLGLRQVAPWHGRVHPPYEPPKASMHTESEWQDCMNNCTTHNCQNADIGDNISQCGDTSCEDNCRGFKKEASASATFPAFPLAKKQFIPPPPGAVFRERPAPNPPSAFSSGDFDFGACMQNCTTRNCQNADIGDNISQCGDTSCESECRSVENSFNSKIHLTKKEAGPPVFGGPARVKRPGPPPPNPAVAAHKAEMMRFGHAGPHPGPAGPHFVPRADTVPAVPDVEAVPSVDGMPDDPTAFASSGAQFDACMQNCTSRNCQNADLGGAISQCGDTSCESECRHLSSDASAAVSAPKPEPWHRPLGPLDAATQAARIQSDRHDVEPVAGAGESKEYEDCMTTCTTHNCQSADLGGLVSQCGDTDCANTCAKFKVDKEAGIVA</sequence>
<organism evidence="1 2">
    <name type="scientific">Hypoxylon rubiginosum</name>
    <dbReference type="NCBI Taxonomy" id="110542"/>
    <lineage>
        <taxon>Eukaryota</taxon>
        <taxon>Fungi</taxon>
        <taxon>Dikarya</taxon>
        <taxon>Ascomycota</taxon>
        <taxon>Pezizomycotina</taxon>
        <taxon>Sordariomycetes</taxon>
        <taxon>Xylariomycetidae</taxon>
        <taxon>Xylariales</taxon>
        <taxon>Hypoxylaceae</taxon>
        <taxon>Hypoxylon</taxon>
    </lineage>
</organism>
<keyword evidence="2" id="KW-1185">Reference proteome</keyword>
<reference evidence="1 2" key="1">
    <citation type="journal article" date="2022" name="New Phytol.">
        <title>Ecological generalism drives hyperdiversity of secondary metabolite gene clusters in xylarialean endophytes.</title>
        <authorList>
            <person name="Franco M.E.E."/>
            <person name="Wisecaver J.H."/>
            <person name="Arnold A.E."/>
            <person name="Ju Y.M."/>
            <person name="Slot J.C."/>
            <person name="Ahrendt S."/>
            <person name="Moore L.P."/>
            <person name="Eastman K.E."/>
            <person name="Scott K."/>
            <person name="Konkel Z."/>
            <person name="Mondo S.J."/>
            <person name="Kuo A."/>
            <person name="Hayes R.D."/>
            <person name="Haridas S."/>
            <person name="Andreopoulos B."/>
            <person name="Riley R."/>
            <person name="LaButti K."/>
            <person name="Pangilinan J."/>
            <person name="Lipzen A."/>
            <person name="Amirebrahimi M."/>
            <person name="Yan J."/>
            <person name="Adam C."/>
            <person name="Keymanesh K."/>
            <person name="Ng V."/>
            <person name="Louie K."/>
            <person name="Northen T."/>
            <person name="Drula E."/>
            <person name="Henrissat B."/>
            <person name="Hsieh H.M."/>
            <person name="Youens-Clark K."/>
            <person name="Lutzoni F."/>
            <person name="Miadlikowska J."/>
            <person name="Eastwood D.C."/>
            <person name="Hamelin R.C."/>
            <person name="Grigoriev I.V."/>
            <person name="U'Ren J.M."/>
        </authorList>
    </citation>
    <scope>NUCLEOTIDE SEQUENCE [LARGE SCALE GENOMIC DNA]</scope>
    <source>
        <strain evidence="1 2">CBS 119005</strain>
    </source>
</reference>
<comment type="caution">
    <text evidence="1">The sequence shown here is derived from an EMBL/GenBank/DDBJ whole genome shotgun (WGS) entry which is preliminary data.</text>
</comment>
<dbReference type="Proteomes" id="UP001497700">
    <property type="component" value="Unassembled WGS sequence"/>
</dbReference>